<dbReference type="PANTHER" id="PTHR31917">
    <property type="entry name" value="AGENET DOMAIN-CONTAINING PROTEIN-RELATED"/>
    <property type="match status" value="1"/>
</dbReference>
<evidence type="ECO:0000259" key="5">
    <source>
        <dbReference type="SMART" id="SM00743"/>
    </source>
</evidence>
<dbReference type="EMBL" id="CACVBM020001296">
    <property type="protein sequence ID" value="CAA7044287.1"/>
    <property type="molecule type" value="Genomic_DNA"/>
</dbReference>
<dbReference type="OrthoDB" id="687110at2759"/>
<gene>
    <name evidence="6" type="ORF">MERR_LOCUS31522</name>
</gene>
<dbReference type="Pfam" id="PF05266">
    <property type="entry name" value="DUF724"/>
    <property type="match status" value="1"/>
</dbReference>
<evidence type="ECO:0000256" key="4">
    <source>
        <dbReference type="SAM" id="MobiDB-lite"/>
    </source>
</evidence>
<reference evidence="6" key="1">
    <citation type="submission" date="2020-01" db="EMBL/GenBank/DDBJ databases">
        <authorList>
            <person name="Mishra B."/>
        </authorList>
    </citation>
    <scope>NUCLEOTIDE SEQUENCE [LARGE SCALE GENOMIC DNA]</scope>
</reference>
<dbReference type="PANTHER" id="PTHR31917:SF153">
    <property type="entry name" value="DUF724 DOMAIN-CONTAINING PROTEIN 3-RELATED"/>
    <property type="match status" value="1"/>
</dbReference>
<evidence type="ECO:0000313" key="7">
    <source>
        <dbReference type="Proteomes" id="UP000467841"/>
    </source>
</evidence>
<keyword evidence="3" id="KW-0175">Coiled coil</keyword>
<feature type="domain" description="Agenet" evidence="5">
    <location>
        <begin position="72"/>
        <end position="129"/>
    </location>
</feature>
<dbReference type="CDD" id="cd20405">
    <property type="entry name" value="Tudor_Agenet_AtDUF_rpt1_3"/>
    <property type="match status" value="2"/>
</dbReference>
<dbReference type="SMART" id="SM00743">
    <property type="entry name" value="Agenet"/>
    <property type="match status" value="4"/>
</dbReference>
<dbReference type="Pfam" id="PF05641">
    <property type="entry name" value="Agenet"/>
    <property type="match status" value="3"/>
</dbReference>
<feature type="coiled-coil region" evidence="3">
    <location>
        <begin position="571"/>
        <end position="636"/>
    </location>
</feature>
<feature type="domain" description="Agenet" evidence="5">
    <location>
        <begin position="2"/>
        <end position="68"/>
    </location>
</feature>
<name>A0A6D2JWV9_9BRAS</name>
<protein>
    <recommendedName>
        <fullName evidence="5">Agenet domain-containing protein</fullName>
    </recommendedName>
</protein>
<feature type="region of interest" description="Disordered" evidence="4">
    <location>
        <begin position="374"/>
        <end position="434"/>
    </location>
</feature>
<comment type="caution">
    <text evidence="6">The sequence shown here is derived from an EMBL/GenBank/DDBJ whole genome shotgun (WGS) entry which is preliminary data.</text>
</comment>
<proteinExistence type="predicted"/>
<dbReference type="InterPro" id="IPR014002">
    <property type="entry name" value="Agenet_dom_plant"/>
</dbReference>
<feature type="domain" description="Agenet" evidence="5">
    <location>
        <begin position="219"/>
        <end position="275"/>
    </location>
</feature>
<evidence type="ECO:0000256" key="1">
    <source>
        <dbReference type="ARBA" id="ARBA00022448"/>
    </source>
</evidence>
<dbReference type="CDD" id="cd20406">
    <property type="entry name" value="Tudor_Agenet_AtDUF_rpt2_4"/>
    <property type="match status" value="2"/>
</dbReference>
<accession>A0A6D2JWV9</accession>
<feature type="domain" description="Agenet" evidence="5">
    <location>
        <begin position="143"/>
        <end position="217"/>
    </location>
</feature>
<keyword evidence="7" id="KW-1185">Reference proteome</keyword>
<dbReference type="InterPro" id="IPR007930">
    <property type="entry name" value="DUF724"/>
</dbReference>
<feature type="region of interest" description="Disordered" evidence="4">
    <location>
        <begin position="300"/>
        <end position="331"/>
    </location>
</feature>
<evidence type="ECO:0000313" key="6">
    <source>
        <dbReference type="EMBL" id="CAA7044287.1"/>
    </source>
</evidence>
<feature type="compositionally biased region" description="Polar residues" evidence="4">
    <location>
        <begin position="377"/>
        <end position="392"/>
    </location>
</feature>
<dbReference type="InterPro" id="IPR008395">
    <property type="entry name" value="Agenet-like_dom"/>
</dbReference>
<keyword evidence="1" id="KW-0813">Transport</keyword>
<sequence>MAEGRQVEVYTEEEGFEGAWFRAVLEEDPTGRRKVRVRYTTLLTDDGLSPLTEIIDPKLIRPVPPENLDSGVVLEEGMVVDADHRDAWWTGLVIKKELEDDNYLVCFESPPDILQFERKQLRAHLQWTGSEWVRPDIQELDDSMFCSGTMVEVSSVNKGEIRWSPAMVVKEIEEGGDKLFIVKDCNQHLRSYNGDEVARPNKTVDSCRVRPTPPPSSVEEYGLLECVEVFYGSLWRQGIVTRILSERRYRVSLKATKEEFEFKHSELRPFKVWEDGVWLNGAKCQQNPVKETLDNVNAIKSKPTRSSSGAKPVTGKRSRKHMKLSSLKGNGETLTEAETVAVTGEVGKKRVDAVMTDKTPLVIVTPQVTPIARKSVSPVTPSPVITATTETVTKGKESSENGLGNDSTPHKLPEVENSQDQSRKRKREESGEACNGSEALITDYICDDDDYDDQPLSSWILGEKSSTKSKLSHDTTTVLPFVKHSPVWQVFESMEVFKSVKQRPHFSPLLESREEFREGLAAGEMVIYIGLLERVENLQLHTPKSTLERLRDCFAELDKYGFDVVTPISRIEMLLSLKDKQVKRLEELNDKEKKMTEEVVKKEKVEEDLREVERKILELRRQETELRGKKDASEKEIGEMQLCVSTLGKKVQDVEVEFQTIVSAPW</sequence>
<keyword evidence="2" id="KW-0341">Growth regulation</keyword>
<evidence type="ECO:0000256" key="3">
    <source>
        <dbReference type="SAM" id="Coils"/>
    </source>
</evidence>
<dbReference type="AlphaFoldDB" id="A0A6D2JWV9"/>
<evidence type="ECO:0000256" key="2">
    <source>
        <dbReference type="ARBA" id="ARBA00022604"/>
    </source>
</evidence>
<dbReference type="Proteomes" id="UP000467841">
    <property type="component" value="Unassembled WGS sequence"/>
</dbReference>
<organism evidence="6 7">
    <name type="scientific">Microthlaspi erraticum</name>
    <dbReference type="NCBI Taxonomy" id="1685480"/>
    <lineage>
        <taxon>Eukaryota</taxon>
        <taxon>Viridiplantae</taxon>
        <taxon>Streptophyta</taxon>
        <taxon>Embryophyta</taxon>
        <taxon>Tracheophyta</taxon>
        <taxon>Spermatophyta</taxon>
        <taxon>Magnoliopsida</taxon>
        <taxon>eudicotyledons</taxon>
        <taxon>Gunneridae</taxon>
        <taxon>Pentapetalae</taxon>
        <taxon>rosids</taxon>
        <taxon>malvids</taxon>
        <taxon>Brassicales</taxon>
        <taxon>Brassicaceae</taxon>
        <taxon>Coluteocarpeae</taxon>
        <taxon>Microthlaspi</taxon>
    </lineage>
</organism>
<feature type="compositionally biased region" description="Basic residues" evidence="4">
    <location>
        <begin position="314"/>
        <end position="323"/>
    </location>
</feature>